<dbReference type="EMBL" id="JANEYG010000114">
    <property type="protein sequence ID" value="KAJ8912701.1"/>
    <property type="molecule type" value="Genomic_DNA"/>
</dbReference>
<keyword evidence="4" id="KW-0540">Nuclease</keyword>
<comment type="cofactor">
    <cofactor evidence="1">
        <name>a divalent metal cation</name>
        <dbReference type="ChEBI" id="CHEBI:60240"/>
    </cofactor>
</comment>
<keyword evidence="7" id="KW-0539">Nucleus</keyword>
<reference evidence="9 10" key="1">
    <citation type="journal article" date="2023" name="Insect Mol. Biol.">
        <title>Genome sequencing provides insights into the evolution of gene families encoding plant cell wall-degrading enzymes in longhorned beetles.</title>
        <authorList>
            <person name="Shin N.R."/>
            <person name="Okamura Y."/>
            <person name="Kirsch R."/>
            <person name="Pauchet Y."/>
        </authorList>
    </citation>
    <scope>NUCLEOTIDE SEQUENCE [LARGE SCALE GENOMIC DNA]</scope>
    <source>
        <strain evidence="9">EAD_L_NR</strain>
    </source>
</reference>
<dbReference type="GO" id="GO:0046872">
    <property type="term" value="F:metal ion binding"/>
    <property type="evidence" value="ECO:0007669"/>
    <property type="project" value="UniProtKB-KW"/>
</dbReference>
<dbReference type="InterPro" id="IPR045249">
    <property type="entry name" value="HARBI1-like"/>
</dbReference>
<evidence type="ECO:0000259" key="8">
    <source>
        <dbReference type="Pfam" id="PF13359"/>
    </source>
</evidence>
<keyword evidence="10" id="KW-1185">Reference proteome</keyword>
<proteinExistence type="inferred from homology"/>
<evidence type="ECO:0000256" key="1">
    <source>
        <dbReference type="ARBA" id="ARBA00001968"/>
    </source>
</evidence>
<dbReference type="AlphaFoldDB" id="A0AAV8VFS3"/>
<name>A0AAV8VFS3_9CUCU</name>
<keyword evidence="6" id="KW-0378">Hydrolase</keyword>
<keyword evidence="5" id="KW-0479">Metal-binding</keyword>
<evidence type="ECO:0000256" key="3">
    <source>
        <dbReference type="ARBA" id="ARBA00006958"/>
    </source>
</evidence>
<organism evidence="9 10">
    <name type="scientific">Exocentrus adspersus</name>
    <dbReference type="NCBI Taxonomy" id="1586481"/>
    <lineage>
        <taxon>Eukaryota</taxon>
        <taxon>Metazoa</taxon>
        <taxon>Ecdysozoa</taxon>
        <taxon>Arthropoda</taxon>
        <taxon>Hexapoda</taxon>
        <taxon>Insecta</taxon>
        <taxon>Pterygota</taxon>
        <taxon>Neoptera</taxon>
        <taxon>Endopterygota</taxon>
        <taxon>Coleoptera</taxon>
        <taxon>Polyphaga</taxon>
        <taxon>Cucujiformia</taxon>
        <taxon>Chrysomeloidea</taxon>
        <taxon>Cerambycidae</taxon>
        <taxon>Lamiinae</taxon>
        <taxon>Acanthocinini</taxon>
        <taxon>Exocentrus</taxon>
    </lineage>
</organism>
<dbReference type="Pfam" id="PF13359">
    <property type="entry name" value="DDE_Tnp_4"/>
    <property type="match status" value="1"/>
</dbReference>
<dbReference type="Proteomes" id="UP001159042">
    <property type="component" value="Unassembled WGS sequence"/>
</dbReference>
<feature type="domain" description="DDE Tnp4" evidence="8">
    <location>
        <begin position="157"/>
        <end position="291"/>
    </location>
</feature>
<evidence type="ECO:0000313" key="9">
    <source>
        <dbReference type="EMBL" id="KAJ8912701.1"/>
    </source>
</evidence>
<evidence type="ECO:0000256" key="4">
    <source>
        <dbReference type="ARBA" id="ARBA00022722"/>
    </source>
</evidence>
<evidence type="ECO:0000256" key="5">
    <source>
        <dbReference type="ARBA" id="ARBA00022723"/>
    </source>
</evidence>
<dbReference type="GO" id="GO:0005634">
    <property type="term" value="C:nucleus"/>
    <property type="evidence" value="ECO:0007669"/>
    <property type="project" value="UniProtKB-SubCell"/>
</dbReference>
<comment type="caution">
    <text evidence="9">The sequence shown here is derived from an EMBL/GenBank/DDBJ whole genome shotgun (WGS) entry which is preliminary data.</text>
</comment>
<comment type="similarity">
    <text evidence="3">Belongs to the HARBI1 family.</text>
</comment>
<dbReference type="PANTHER" id="PTHR22930:SF85">
    <property type="entry name" value="GH03217P-RELATED"/>
    <property type="match status" value="1"/>
</dbReference>
<evidence type="ECO:0000256" key="7">
    <source>
        <dbReference type="ARBA" id="ARBA00023242"/>
    </source>
</evidence>
<dbReference type="GO" id="GO:0004518">
    <property type="term" value="F:nuclease activity"/>
    <property type="evidence" value="ECO:0007669"/>
    <property type="project" value="UniProtKB-KW"/>
</dbReference>
<comment type="subcellular location">
    <subcellularLocation>
        <location evidence="2">Nucleus</location>
    </subcellularLocation>
</comment>
<sequence>MLPIVNEIIRQRERRTQNERLRRERRLLRDRSDPYNLPDDRFIELFRLNKAGTHELEDLIRPHLQRSRYSNSVPGRIKLFAALRFYATGSYQRSIGSHFNFGISQTVVHRSIHEITEIINQHVTPLKIQFPRDRRTINENKQLFMERYDFPGVLGCIDCTHVAIVKPKEEEHNFLNRKGYHSLNVQIICDARMKILNINANFPGASHDSFIWRQSQVRDFLLQQYHNGEMRGTWLLGDAGYPLEPILMVPVQNPGAGGEENFNIGLRQARSVVERCIGLLKMRFRCVLQERTARYDPDLQDKL</sequence>
<dbReference type="InterPro" id="IPR027806">
    <property type="entry name" value="HARBI1_dom"/>
</dbReference>
<evidence type="ECO:0000313" key="10">
    <source>
        <dbReference type="Proteomes" id="UP001159042"/>
    </source>
</evidence>
<evidence type="ECO:0000256" key="6">
    <source>
        <dbReference type="ARBA" id="ARBA00022801"/>
    </source>
</evidence>
<gene>
    <name evidence="9" type="ORF">NQ315_012255</name>
</gene>
<evidence type="ECO:0000256" key="2">
    <source>
        <dbReference type="ARBA" id="ARBA00004123"/>
    </source>
</evidence>
<protein>
    <recommendedName>
        <fullName evidence="8">DDE Tnp4 domain-containing protein</fullName>
    </recommendedName>
</protein>
<accession>A0AAV8VFS3</accession>
<dbReference type="GO" id="GO:0016787">
    <property type="term" value="F:hydrolase activity"/>
    <property type="evidence" value="ECO:0007669"/>
    <property type="project" value="UniProtKB-KW"/>
</dbReference>
<dbReference type="PANTHER" id="PTHR22930">
    <property type="match status" value="1"/>
</dbReference>